<dbReference type="Gramene" id="Pp3c17_4760V3.5">
    <property type="protein sequence ID" value="Pp3c17_4760V3.5"/>
    <property type="gene ID" value="Pp3c17_4760"/>
</dbReference>
<dbReference type="STRING" id="3218.A9RSW0"/>
<gene>
    <name evidence="3" type="primary">LOC112294467</name>
    <name evidence="2" type="ORF">PHYPA_021645</name>
</gene>
<dbReference type="EnsemblPlants" id="Pp3c17_4760V3.5">
    <property type="protein sequence ID" value="Pp3c17_4760V3.5"/>
    <property type="gene ID" value="Pp3c17_4760"/>
</dbReference>
<dbReference type="RefSeq" id="XP_073396141.1">
    <property type="nucleotide sequence ID" value="XM_073540040.1"/>
</dbReference>
<dbReference type="Gramene" id="Pp3c17_4760V3.2">
    <property type="protein sequence ID" value="Pp3c17_4760V3.2"/>
    <property type="gene ID" value="Pp3c17_4760"/>
</dbReference>
<feature type="compositionally biased region" description="Low complexity" evidence="1">
    <location>
        <begin position="107"/>
        <end position="116"/>
    </location>
</feature>
<dbReference type="AlphaFoldDB" id="A9RSW0"/>
<sequence>MANRPFCATWPPQQPHPPPHHRPQGQNAAAEFHPGMPYPQHLTRPNTPSFYQYPPRGPGASPGLPGPPGHGFGAYGNVDPVVGRSPGFNNYFPGWSPYPRGYSGTVPSPRTTSPSTIHSQSQNLVPEPGYCGQGNIVPVVPPSHDQEQGYGQQTGQVHEGFYAPRRDYRSPSIVGHSGSAGMPWLNGVRPHSSVKPIFLDWIDEKVKEASSLKEPSHNSVLPKSSDLHRLVEKVEDVISKILALNGIEDLTTETEWGVCPSDPHHVVPLGALHRHTLQCPSHLIGKPEASSLLDCLQYPRSLDLGSAEPLVHDEGNTENLLKISPVNAKVRRSNQSEKSERGSLTLSTTKQEFDPKGSLFLYRDAPGVVLTSVAHHSSSGSYDVLSTMPYSLRKELEKCGYTTSKGMNNEETNLRSAGTSPKAIDNAGVDNCHADGESYLSCVKLLPSMLWKLEMELGLWTDMPSQCSRTVLSAAIGLEWVTKASIVEWLLLHSPGFGVVLDVPMAAHISCLVQIYLRALKTQSLSVFDETFVKCLRKGDAFTLSDTKVVDCAMFSEASTWLASWLSHLYGHTSSRAMVVAILKQCLKLSVRFLSIVPLDFHLQHNGFKSRRENVNAVARCDEESEAFTKCSKISLKRNENSHVYTSNLVAFEDKLDVKLVGAAMDAIYERANFDRYIKSWLSFNNVPKPQWIANYEVTVMSANNERAKRSDYHPVCEHDGLTWQRSHQEEKRNKTKAELLAEERDYKRRRMSYRGKKLKRTPLQVLHDIIENHMTEITEAGGIGCSLKQPLLTPVESQQQEQGSISSMSHYKHQSGNAQHSRIADTEAAGAVVRFDDDNNDTSSVVRNESRSRNYDRHFDGRHQHVRR</sequence>
<feature type="compositionally biased region" description="Low complexity" evidence="1">
    <location>
        <begin position="798"/>
        <end position="810"/>
    </location>
</feature>
<feature type="region of interest" description="Disordered" evidence="1">
    <location>
        <begin position="1"/>
        <end position="28"/>
    </location>
</feature>
<evidence type="ECO:0000256" key="1">
    <source>
        <dbReference type="SAM" id="MobiDB-lite"/>
    </source>
</evidence>
<dbReference type="HOGENOM" id="CLU_330219_0_0_1"/>
<dbReference type="EMBL" id="ABEU02000017">
    <property type="protein sequence ID" value="PNR35795.1"/>
    <property type="molecule type" value="Genomic_DNA"/>
</dbReference>
<accession>A9RSW0</accession>
<dbReference type="PANTHER" id="PTHR21402">
    <property type="entry name" value="GAMETOCYTE SPECIFIC FACTOR 1-RELATED"/>
    <property type="match status" value="1"/>
</dbReference>
<evidence type="ECO:0000313" key="2">
    <source>
        <dbReference type="EMBL" id="PNR35795.1"/>
    </source>
</evidence>
<dbReference type="OrthoDB" id="69229at2759"/>
<protein>
    <recommendedName>
        <fullName evidence="5">CHHC U11-48K-type domain-containing protein</fullName>
    </recommendedName>
</protein>
<dbReference type="EnsemblPlants" id="Pp3c17_4760V3.2">
    <property type="protein sequence ID" value="Pp3c17_4760V3.2"/>
    <property type="gene ID" value="Pp3c17_4760"/>
</dbReference>
<dbReference type="Gramene" id="Pp3c17_4760V3.1">
    <property type="protein sequence ID" value="Pp3c17_4760V3.1"/>
    <property type="gene ID" value="Pp3c17_4760"/>
</dbReference>
<dbReference type="OMA" id="ETHESKH"/>
<dbReference type="Gramene" id="Pp3c17_4760V3.3">
    <property type="protein sequence ID" value="Pp3c17_4760V3.3"/>
    <property type="gene ID" value="Pp3c17_4760"/>
</dbReference>
<dbReference type="FunCoup" id="A9RSW0">
    <property type="interactions" value="2747"/>
</dbReference>
<feature type="region of interest" description="Disordered" evidence="1">
    <location>
        <begin position="795"/>
        <end position="823"/>
    </location>
</feature>
<evidence type="ECO:0008006" key="5">
    <source>
        <dbReference type="Google" id="ProtNLM"/>
    </source>
</evidence>
<reference evidence="3" key="3">
    <citation type="submission" date="2020-12" db="UniProtKB">
        <authorList>
            <consortium name="EnsemblPlants"/>
        </authorList>
    </citation>
    <scope>IDENTIFICATION</scope>
</reference>
<proteinExistence type="predicted"/>
<dbReference type="EnsemblPlants" id="Pp3c17_4760V3.6">
    <property type="protein sequence ID" value="Pp3c17_4760V3.6"/>
    <property type="gene ID" value="Pp3c17_4760"/>
</dbReference>
<dbReference type="InterPro" id="IPR051591">
    <property type="entry name" value="UPF0224_FAM112_RNA_Proc"/>
</dbReference>
<dbReference type="PaxDb" id="3218-PP1S26_204V6.2"/>
<dbReference type="Gramene" id="Pp3c17_4760V3.6">
    <property type="protein sequence ID" value="Pp3c17_4760V3.6"/>
    <property type="gene ID" value="Pp3c17_4760"/>
</dbReference>
<reference evidence="2 4" key="2">
    <citation type="journal article" date="2018" name="Plant J.">
        <title>The Physcomitrella patens chromosome-scale assembly reveals moss genome structure and evolution.</title>
        <authorList>
            <person name="Lang D."/>
            <person name="Ullrich K.K."/>
            <person name="Murat F."/>
            <person name="Fuchs J."/>
            <person name="Jenkins J."/>
            <person name="Haas F.B."/>
            <person name="Piednoel M."/>
            <person name="Gundlach H."/>
            <person name="Van Bel M."/>
            <person name="Meyberg R."/>
            <person name="Vives C."/>
            <person name="Morata J."/>
            <person name="Symeonidi A."/>
            <person name="Hiss M."/>
            <person name="Muchero W."/>
            <person name="Kamisugi Y."/>
            <person name="Saleh O."/>
            <person name="Blanc G."/>
            <person name="Decker E.L."/>
            <person name="van Gessel N."/>
            <person name="Grimwood J."/>
            <person name="Hayes R.D."/>
            <person name="Graham S.W."/>
            <person name="Gunter L.E."/>
            <person name="McDaniel S.F."/>
            <person name="Hoernstein S.N.W."/>
            <person name="Larsson A."/>
            <person name="Li F.W."/>
            <person name="Perroud P.F."/>
            <person name="Phillips J."/>
            <person name="Ranjan P."/>
            <person name="Rokshar D.S."/>
            <person name="Rothfels C.J."/>
            <person name="Schneider L."/>
            <person name="Shu S."/>
            <person name="Stevenson D.W."/>
            <person name="Thummler F."/>
            <person name="Tillich M."/>
            <person name="Villarreal Aguilar J.C."/>
            <person name="Widiez T."/>
            <person name="Wong G.K."/>
            <person name="Wymore A."/>
            <person name="Zhang Y."/>
            <person name="Zimmer A.D."/>
            <person name="Quatrano R.S."/>
            <person name="Mayer K.F.X."/>
            <person name="Goodstein D."/>
            <person name="Casacuberta J.M."/>
            <person name="Vandepoele K."/>
            <person name="Reski R."/>
            <person name="Cuming A.C."/>
            <person name="Tuskan G.A."/>
            <person name="Maumus F."/>
            <person name="Salse J."/>
            <person name="Schmutz J."/>
            <person name="Rensing S.A."/>
        </authorList>
    </citation>
    <scope>NUCLEOTIDE SEQUENCE [LARGE SCALE GENOMIC DNA]</scope>
    <source>
        <strain evidence="3 4">cv. Gransden 2004</strain>
    </source>
</reference>
<dbReference type="EnsemblPlants" id="Pp3c17_4760V3.1">
    <property type="protein sequence ID" value="Pp3c17_4760V3.1"/>
    <property type="gene ID" value="Pp3c17_4760"/>
</dbReference>
<reference evidence="2 4" key="1">
    <citation type="journal article" date="2008" name="Science">
        <title>The Physcomitrella genome reveals evolutionary insights into the conquest of land by plants.</title>
        <authorList>
            <person name="Rensing S."/>
            <person name="Lang D."/>
            <person name="Zimmer A."/>
            <person name="Terry A."/>
            <person name="Salamov A."/>
            <person name="Shapiro H."/>
            <person name="Nishiyama T."/>
            <person name="Perroud P.-F."/>
            <person name="Lindquist E."/>
            <person name="Kamisugi Y."/>
            <person name="Tanahashi T."/>
            <person name="Sakakibara K."/>
            <person name="Fujita T."/>
            <person name="Oishi K."/>
            <person name="Shin-I T."/>
            <person name="Kuroki Y."/>
            <person name="Toyoda A."/>
            <person name="Suzuki Y."/>
            <person name="Hashimoto A."/>
            <person name="Yamaguchi K."/>
            <person name="Sugano A."/>
            <person name="Kohara Y."/>
            <person name="Fujiyama A."/>
            <person name="Anterola A."/>
            <person name="Aoki S."/>
            <person name="Ashton N."/>
            <person name="Barbazuk W.B."/>
            <person name="Barker E."/>
            <person name="Bennetzen J."/>
            <person name="Bezanilla M."/>
            <person name="Blankenship R."/>
            <person name="Cho S.H."/>
            <person name="Dutcher S."/>
            <person name="Estelle M."/>
            <person name="Fawcett J.A."/>
            <person name="Gundlach H."/>
            <person name="Hanada K."/>
            <person name="Heyl A."/>
            <person name="Hicks K.A."/>
            <person name="Hugh J."/>
            <person name="Lohr M."/>
            <person name="Mayer K."/>
            <person name="Melkozernov A."/>
            <person name="Murata T."/>
            <person name="Nelson D."/>
            <person name="Pils B."/>
            <person name="Prigge M."/>
            <person name="Reiss B."/>
            <person name="Renner T."/>
            <person name="Rombauts S."/>
            <person name="Rushton P."/>
            <person name="Sanderfoot A."/>
            <person name="Schween G."/>
            <person name="Shiu S.-H."/>
            <person name="Stueber K."/>
            <person name="Theodoulou F.L."/>
            <person name="Tu H."/>
            <person name="Van de Peer Y."/>
            <person name="Verrier P.J."/>
            <person name="Waters E."/>
            <person name="Wood A."/>
            <person name="Yang L."/>
            <person name="Cove D."/>
            <person name="Cuming A."/>
            <person name="Hasebe M."/>
            <person name="Lucas S."/>
            <person name="Mishler D.B."/>
            <person name="Reski R."/>
            <person name="Grigoriev I."/>
            <person name="Quatrano R.S."/>
            <person name="Boore J.L."/>
        </authorList>
    </citation>
    <scope>NUCLEOTIDE SEQUENCE [LARGE SCALE GENOMIC DNA]</scope>
    <source>
        <strain evidence="3 4">cv. Gransden 2004</strain>
    </source>
</reference>
<dbReference type="eggNOG" id="ENOG502QSM9">
    <property type="taxonomic scope" value="Eukaryota"/>
</dbReference>
<evidence type="ECO:0000313" key="3">
    <source>
        <dbReference type="EnsemblPlants" id="Pp3c17_4760V3.1"/>
    </source>
</evidence>
<evidence type="ECO:0000313" key="4">
    <source>
        <dbReference type="Proteomes" id="UP000006727"/>
    </source>
</evidence>
<name>A9RSW0_PHYPA</name>
<dbReference type="RefSeq" id="XP_073396142.1">
    <property type="nucleotide sequence ID" value="XM_073540041.1"/>
</dbReference>
<feature type="region of interest" description="Disordered" evidence="1">
    <location>
        <begin position="835"/>
        <end position="869"/>
    </location>
</feature>
<dbReference type="GeneID" id="112294467"/>
<dbReference type="RefSeq" id="XP_073396144.1">
    <property type="nucleotide sequence ID" value="XM_073540043.1"/>
</dbReference>
<keyword evidence="4" id="KW-1185">Reference proteome</keyword>
<dbReference type="EnsemblPlants" id="Pp3c17_4760V3.4">
    <property type="protein sequence ID" value="Pp3c17_4760V3.4"/>
    <property type="gene ID" value="Pp3c17_4760"/>
</dbReference>
<feature type="compositionally biased region" description="Basic and acidic residues" evidence="1">
    <location>
        <begin position="849"/>
        <end position="869"/>
    </location>
</feature>
<dbReference type="Proteomes" id="UP000006727">
    <property type="component" value="Chromosome 17"/>
</dbReference>
<feature type="region of interest" description="Disordered" evidence="1">
    <location>
        <begin position="103"/>
        <end position="122"/>
    </location>
</feature>
<organism evidence="2">
    <name type="scientific">Physcomitrium patens</name>
    <name type="common">Spreading-leaved earth moss</name>
    <name type="synonym">Physcomitrella patens</name>
    <dbReference type="NCBI Taxonomy" id="3218"/>
    <lineage>
        <taxon>Eukaryota</taxon>
        <taxon>Viridiplantae</taxon>
        <taxon>Streptophyta</taxon>
        <taxon>Embryophyta</taxon>
        <taxon>Bryophyta</taxon>
        <taxon>Bryophytina</taxon>
        <taxon>Bryopsida</taxon>
        <taxon>Funariidae</taxon>
        <taxon>Funariales</taxon>
        <taxon>Funariaceae</taxon>
        <taxon>Physcomitrium</taxon>
    </lineage>
</organism>
<dbReference type="EnsemblPlants" id="Pp3c17_4760V3.3">
    <property type="protein sequence ID" value="Pp3c17_4760V3.3"/>
    <property type="gene ID" value="Pp3c17_4760"/>
</dbReference>
<dbReference type="RefSeq" id="XP_073396143.1">
    <property type="nucleotide sequence ID" value="XM_073540042.1"/>
</dbReference>
<dbReference type="Gramene" id="Pp3c17_4760V3.4">
    <property type="protein sequence ID" value="Pp3c17_4760V3.4"/>
    <property type="gene ID" value="Pp3c17_4760"/>
</dbReference>
<dbReference type="PANTHER" id="PTHR21402:SF10">
    <property type="entry name" value="U11_U12 SMALL NUCLEAR RIBONUCLEOPROTEIN 48 KDA PROTEIN"/>
    <property type="match status" value="1"/>
</dbReference>